<dbReference type="AlphaFoldDB" id="A0A4S8MCJ1"/>
<dbReference type="Pfam" id="PF00067">
    <property type="entry name" value="p450"/>
    <property type="match status" value="1"/>
</dbReference>
<evidence type="ECO:0000313" key="11">
    <source>
        <dbReference type="EMBL" id="THU99703.1"/>
    </source>
</evidence>
<keyword evidence="5 9" id="KW-0479">Metal-binding</keyword>
<evidence type="ECO:0000256" key="7">
    <source>
        <dbReference type="ARBA" id="ARBA00023004"/>
    </source>
</evidence>
<sequence>MMGIFHTPSVSLPSIFLASTLIFSAILGIFSYARRSPRPPYPPGPRGYWILGLIKIPMIKPWITYVKWGKEYGDLVHFTRLGRHYLVINSLEAANEILERQAQLTSDRPVHTELDRIATLKRGLGTAPYDDEWRAYRKLMHQNFRAAASIDYRPIEIKHVCKFLDRIDSPEISLKDQVSTLSQVIMYDSVYGLEISSNKESMPQHARDMAELFESFLIPGWDAFKSIPLIHLFPSWFPGGHHRINHEMLSKMIETIAEDLWGQTLKAMVGFMASNYWVDKSDENQSSLMVKLLSEKQLKDRSDENIELLKNMGMQAVSAATDTNTSAICTFFLAMSLYPDVQRKAQQELDTVLGHGKLPSFDDRLSLPYIDAIYLEVMRWHPAIPLGVQHVSMKDIFYKGYYIPKGTAISPNIWALTHDESQFSKPDHFIPERHSNKENNISSILAYGFGRRVCVGRYMANDTIWITIASVLATKNISSLPNENAEDYFCDGSFCSPKHLDCKITSRL</sequence>
<keyword evidence="10" id="KW-0472">Membrane</keyword>
<proteinExistence type="inferred from homology"/>
<evidence type="ECO:0000256" key="3">
    <source>
        <dbReference type="ARBA" id="ARBA00010617"/>
    </source>
</evidence>
<dbReference type="GO" id="GO:0016705">
    <property type="term" value="F:oxidoreductase activity, acting on paired donors, with incorporation or reduction of molecular oxygen"/>
    <property type="evidence" value="ECO:0007669"/>
    <property type="project" value="InterPro"/>
</dbReference>
<dbReference type="Gene3D" id="1.10.630.10">
    <property type="entry name" value="Cytochrome P450"/>
    <property type="match status" value="1"/>
</dbReference>
<dbReference type="InterPro" id="IPR001128">
    <property type="entry name" value="Cyt_P450"/>
</dbReference>
<keyword evidence="8" id="KW-0503">Monooxygenase</keyword>
<name>A0A4S8MCJ1_DENBC</name>
<dbReference type="GO" id="GO:0020037">
    <property type="term" value="F:heme binding"/>
    <property type="evidence" value="ECO:0007669"/>
    <property type="project" value="InterPro"/>
</dbReference>
<dbReference type="EMBL" id="ML179115">
    <property type="protein sequence ID" value="THU99703.1"/>
    <property type="molecule type" value="Genomic_DNA"/>
</dbReference>
<evidence type="ECO:0000256" key="10">
    <source>
        <dbReference type="SAM" id="Phobius"/>
    </source>
</evidence>
<evidence type="ECO:0000313" key="12">
    <source>
        <dbReference type="Proteomes" id="UP000297245"/>
    </source>
</evidence>
<dbReference type="Proteomes" id="UP000297245">
    <property type="component" value="Unassembled WGS sequence"/>
</dbReference>
<keyword evidence="6" id="KW-0560">Oxidoreductase</keyword>
<reference evidence="11 12" key="1">
    <citation type="journal article" date="2019" name="Nat. Ecol. Evol.">
        <title>Megaphylogeny resolves global patterns of mushroom evolution.</title>
        <authorList>
            <person name="Varga T."/>
            <person name="Krizsan K."/>
            <person name="Foldi C."/>
            <person name="Dima B."/>
            <person name="Sanchez-Garcia M."/>
            <person name="Sanchez-Ramirez S."/>
            <person name="Szollosi G.J."/>
            <person name="Szarkandi J.G."/>
            <person name="Papp V."/>
            <person name="Albert L."/>
            <person name="Andreopoulos W."/>
            <person name="Angelini C."/>
            <person name="Antonin V."/>
            <person name="Barry K.W."/>
            <person name="Bougher N.L."/>
            <person name="Buchanan P."/>
            <person name="Buyck B."/>
            <person name="Bense V."/>
            <person name="Catcheside P."/>
            <person name="Chovatia M."/>
            <person name="Cooper J."/>
            <person name="Damon W."/>
            <person name="Desjardin D."/>
            <person name="Finy P."/>
            <person name="Geml J."/>
            <person name="Haridas S."/>
            <person name="Hughes K."/>
            <person name="Justo A."/>
            <person name="Karasinski D."/>
            <person name="Kautmanova I."/>
            <person name="Kiss B."/>
            <person name="Kocsube S."/>
            <person name="Kotiranta H."/>
            <person name="LaButti K.M."/>
            <person name="Lechner B.E."/>
            <person name="Liimatainen K."/>
            <person name="Lipzen A."/>
            <person name="Lukacs Z."/>
            <person name="Mihaltcheva S."/>
            <person name="Morgado L.N."/>
            <person name="Niskanen T."/>
            <person name="Noordeloos M.E."/>
            <person name="Ohm R.A."/>
            <person name="Ortiz-Santana B."/>
            <person name="Ovrebo C."/>
            <person name="Racz N."/>
            <person name="Riley R."/>
            <person name="Savchenko A."/>
            <person name="Shiryaev A."/>
            <person name="Soop K."/>
            <person name="Spirin V."/>
            <person name="Szebenyi C."/>
            <person name="Tomsovsky M."/>
            <person name="Tulloss R.E."/>
            <person name="Uehling J."/>
            <person name="Grigoriev I.V."/>
            <person name="Vagvolgyi C."/>
            <person name="Papp T."/>
            <person name="Martin F.M."/>
            <person name="Miettinen O."/>
            <person name="Hibbett D.S."/>
            <person name="Nagy L.G."/>
        </authorList>
    </citation>
    <scope>NUCLEOTIDE SEQUENCE [LARGE SCALE GENOMIC DNA]</scope>
    <source>
        <strain evidence="11 12">CBS 962.96</strain>
    </source>
</reference>
<dbReference type="InterPro" id="IPR036396">
    <property type="entry name" value="Cyt_P450_sf"/>
</dbReference>
<protein>
    <submittedName>
        <fullName evidence="11">Cytochrome P450</fullName>
    </submittedName>
</protein>
<evidence type="ECO:0000256" key="1">
    <source>
        <dbReference type="ARBA" id="ARBA00001971"/>
    </source>
</evidence>
<evidence type="ECO:0000256" key="5">
    <source>
        <dbReference type="ARBA" id="ARBA00022723"/>
    </source>
</evidence>
<feature type="transmembrane region" description="Helical" evidence="10">
    <location>
        <begin position="12"/>
        <end position="33"/>
    </location>
</feature>
<organism evidence="11 12">
    <name type="scientific">Dendrothele bispora (strain CBS 962.96)</name>
    <dbReference type="NCBI Taxonomy" id="1314807"/>
    <lineage>
        <taxon>Eukaryota</taxon>
        <taxon>Fungi</taxon>
        <taxon>Dikarya</taxon>
        <taxon>Basidiomycota</taxon>
        <taxon>Agaricomycotina</taxon>
        <taxon>Agaricomycetes</taxon>
        <taxon>Agaricomycetidae</taxon>
        <taxon>Agaricales</taxon>
        <taxon>Agaricales incertae sedis</taxon>
        <taxon>Dendrothele</taxon>
    </lineage>
</organism>
<evidence type="ECO:0000256" key="4">
    <source>
        <dbReference type="ARBA" id="ARBA00022617"/>
    </source>
</evidence>
<dbReference type="InterPro" id="IPR002401">
    <property type="entry name" value="Cyt_P450_E_grp-I"/>
</dbReference>
<comment type="similarity">
    <text evidence="3">Belongs to the cytochrome P450 family.</text>
</comment>
<evidence type="ECO:0000256" key="6">
    <source>
        <dbReference type="ARBA" id="ARBA00023002"/>
    </source>
</evidence>
<dbReference type="OrthoDB" id="2789670at2759"/>
<dbReference type="GO" id="GO:0004497">
    <property type="term" value="F:monooxygenase activity"/>
    <property type="evidence" value="ECO:0007669"/>
    <property type="project" value="UniProtKB-KW"/>
</dbReference>
<dbReference type="PRINTS" id="PR00463">
    <property type="entry name" value="EP450I"/>
</dbReference>
<evidence type="ECO:0000256" key="9">
    <source>
        <dbReference type="PIRSR" id="PIRSR602401-1"/>
    </source>
</evidence>
<accession>A0A4S8MCJ1</accession>
<dbReference type="PANTHER" id="PTHR46300:SF5">
    <property type="entry name" value="CYTOCHROME P450"/>
    <property type="match status" value="1"/>
</dbReference>
<evidence type="ECO:0000256" key="2">
    <source>
        <dbReference type="ARBA" id="ARBA00005179"/>
    </source>
</evidence>
<evidence type="ECO:0000256" key="8">
    <source>
        <dbReference type="ARBA" id="ARBA00023033"/>
    </source>
</evidence>
<feature type="binding site" description="axial binding residue" evidence="9">
    <location>
        <position position="454"/>
    </location>
    <ligand>
        <name>heme</name>
        <dbReference type="ChEBI" id="CHEBI:30413"/>
    </ligand>
    <ligandPart>
        <name>Fe</name>
        <dbReference type="ChEBI" id="CHEBI:18248"/>
    </ligandPart>
</feature>
<dbReference type="PANTHER" id="PTHR46300">
    <property type="entry name" value="P450, PUTATIVE (EUROFUNG)-RELATED-RELATED"/>
    <property type="match status" value="1"/>
</dbReference>
<dbReference type="GO" id="GO:0005506">
    <property type="term" value="F:iron ion binding"/>
    <property type="evidence" value="ECO:0007669"/>
    <property type="project" value="InterPro"/>
</dbReference>
<dbReference type="SUPFAM" id="SSF48264">
    <property type="entry name" value="Cytochrome P450"/>
    <property type="match status" value="1"/>
</dbReference>
<keyword evidence="7 9" id="KW-0408">Iron</keyword>
<keyword evidence="12" id="KW-1185">Reference proteome</keyword>
<keyword evidence="10" id="KW-1133">Transmembrane helix</keyword>
<comment type="cofactor">
    <cofactor evidence="1 9">
        <name>heme</name>
        <dbReference type="ChEBI" id="CHEBI:30413"/>
    </cofactor>
</comment>
<comment type="pathway">
    <text evidence="2">Secondary metabolite biosynthesis.</text>
</comment>
<keyword evidence="4 9" id="KW-0349">Heme</keyword>
<gene>
    <name evidence="11" type="ORF">K435DRAFT_938040</name>
</gene>
<dbReference type="InterPro" id="IPR050364">
    <property type="entry name" value="Cytochrome_P450_fung"/>
</dbReference>
<keyword evidence="10" id="KW-0812">Transmembrane</keyword>